<dbReference type="InterPro" id="IPR021124">
    <property type="entry name" value="CRISPR-assoc_prot_Cas5"/>
</dbReference>
<dbReference type="InterPro" id="IPR013337">
    <property type="entry name" value="CRISPR-assoc_prot_Cas5_Tneap"/>
</dbReference>
<dbReference type="NCBIfam" id="TIGR01895">
    <property type="entry name" value="cas_Cas5t"/>
    <property type="match status" value="1"/>
</dbReference>
<evidence type="ECO:0000313" key="2">
    <source>
        <dbReference type="EMBL" id="WGS65318.1"/>
    </source>
</evidence>
<keyword evidence="3" id="KW-1185">Reference proteome</keyword>
<gene>
    <name evidence="2" type="primary">cas5b</name>
    <name evidence="2" type="ORF">JRV97_01820</name>
</gene>
<proteinExistence type="predicted"/>
<evidence type="ECO:0000313" key="3">
    <source>
        <dbReference type="Proteomes" id="UP001232493"/>
    </source>
</evidence>
<reference evidence="2 3" key="1">
    <citation type="submission" date="2021-02" db="EMBL/GenBank/DDBJ databases">
        <title>Characterization of Marinitoga sp. nov. str. BP5-C20A.</title>
        <authorList>
            <person name="Erauso G."/>
            <person name="Postec A."/>
        </authorList>
    </citation>
    <scope>NUCLEOTIDE SEQUENCE [LARGE SCALE GENOMIC DNA]</scope>
    <source>
        <strain evidence="2 3">BP5-C20A</strain>
    </source>
</reference>
<organism evidence="2 3">
    <name type="scientific">Marinitoga aeolica</name>
    <dbReference type="NCBI Taxonomy" id="2809031"/>
    <lineage>
        <taxon>Bacteria</taxon>
        <taxon>Thermotogati</taxon>
        <taxon>Thermotogota</taxon>
        <taxon>Thermotogae</taxon>
        <taxon>Petrotogales</taxon>
        <taxon>Petrotogaceae</taxon>
        <taxon>Marinitoga</taxon>
    </lineage>
</organism>
<name>A0ABY8PS22_9BACT</name>
<protein>
    <submittedName>
        <fullName evidence="2">Type I-B CRISPR-associated protein Cas5</fullName>
    </submittedName>
</protein>
<dbReference type="NCBIfam" id="TIGR02593">
    <property type="entry name" value="CRISPR_cas5"/>
    <property type="match status" value="1"/>
</dbReference>
<dbReference type="EMBL" id="CP069362">
    <property type="protein sequence ID" value="WGS65318.1"/>
    <property type="molecule type" value="Genomic_DNA"/>
</dbReference>
<keyword evidence="1" id="KW-0051">Antiviral defense</keyword>
<evidence type="ECO:0000256" key="1">
    <source>
        <dbReference type="ARBA" id="ARBA00023118"/>
    </source>
</evidence>
<sequence>MKAIKIKIEQETANYRIPTSFGLRETYPLPPYSTVIGMIHKLCDFKEYKEMQVSIAGEYYSKVNDLYTRYEFKPEMKFERGRHQLMVKGYGITQGIGTTEMLIDVKLMVHIVPKDENLIETIEKSLKYPREYPSLGRREDIAIIREVKVVECEEKELEEDIYTDFSYYIPIKKYKNIEFQNYTEGVKYVGTKYILNKNYVLENIGNNKNKKFIRKWNKIEVLYASNPIFYMYEKYIIDEEGDVLLLA</sequence>
<dbReference type="RefSeq" id="WP_280999694.1">
    <property type="nucleotide sequence ID" value="NZ_CP069362.1"/>
</dbReference>
<dbReference type="InterPro" id="IPR013422">
    <property type="entry name" value="CRISPR-assoc_prot_Cas5_N"/>
</dbReference>
<accession>A0ABY8PS22</accession>
<dbReference type="Pfam" id="PF09704">
    <property type="entry name" value="Cas_Cas5d"/>
    <property type="match status" value="1"/>
</dbReference>
<dbReference type="Proteomes" id="UP001232493">
    <property type="component" value="Chromosome"/>
</dbReference>